<sequence>MKIKWFVFILSSVLVMGCTKTAGTANCSNKKPAVAKGLAQQAPADQCPNDGEPKQVE</sequence>
<accession>A0A6J4CX74</accession>
<evidence type="ECO:0000313" key="4">
    <source>
        <dbReference type="Proteomes" id="UP000317935"/>
    </source>
</evidence>
<feature type="signal peptide" evidence="1">
    <location>
        <begin position="1"/>
        <end position="17"/>
    </location>
</feature>
<dbReference type="PROSITE" id="PS51257">
    <property type="entry name" value="PROKAR_LIPOPROTEIN"/>
    <property type="match status" value="1"/>
</dbReference>
<dbReference type="GeneID" id="56928498"/>
<dbReference type="EMBL" id="AP019774">
    <property type="protein sequence ID" value="BCD69755.1"/>
    <property type="molecule type" value="Genomic_DNA"/>
</dbReference>
<evidence type="ECO:0000313" key="2">
    <source>
        <dbReference type="EMBL" id="BCD46013.1"/>
    </source>
</evidence>
<dbReference type="Proteomes" id="UP000317935">
    <property type="component" value="Chromosome"/>
</dbReference>
<reference evidence="3 4" key="1">
    <citation type="submission" date="2019-06" db="EMBL/GenBank/DDBJ databases">
        <title>Complete genome sequence of Helicobacter suis SNTW101c.</title>
        <authorList>
            <person name="Rimbara E."/>
            <person name="Suzuki M."/>
            <person name="Matsui H."/>
            <person name="Nakamura M."/>
            <person name="Mori S."/>
            <person name="Shibayama K."/>
        </authorList>
    </citation>
    <scope>NUCLEOTIDE SEQUENCE [LARGE SCALE GENOMIC DNA]</scope>
    <source>
        <strain evidence="3 4">SNTW101c</strain>
    </source>
</reference>
<protein>
    <recommendedName>
        <fullName evidence="6">Lipoprotein</fullName>
    </recommendedName>
</protein>
<evidence type="ECO:0000313" key="3">
    <source>
        <dbReference type="EMBL" id="BCD69755.1"/>
    </source>
</evidence>
<evidence type="ECO:0000256" key="1">
    <source>
        <dbReference type="SAM" id="SignalP"/>
    </source>
</evidence>
<dbReference type="OrthoDB" id="9971983at2"/>
<evidence type="ECO:0008006" key="6">
    <source>
        <dbReference type="Google" id="ProtNLM"/>
    </source>
</evidence>
<organism evidence="3 4">
    <name type="scientific">Helicobacter suis</name>
    <dbReference type="NCBI Taxonomy" id="104628"/>
    <lineage>
        <taxon>Bacteria</taxon>
        <taxon>Pseudomonadati</taxon>
        <taxon>Campylobacterota</taxon>
        <taxon>Epsilonproteobacteria</taxon>
        <taxon>Campylobacterales</taxon>
        <taxon>Helicobacteraceae</taxon>
        <taxon>Helicobacter</taxon>
    </lineage>
</organism>
<reference evidence="2 5" key="2">
    <citation type="submission" date="2020-04" db="EMBL/GenBank/DDBJ databases">
        <title>Genomic analysis of gastric non-Helicobacter pylori Helicobacters isolated in Japan.</title>
        <authorList>
            <person name="Suzuki M."/>
            <person name="Rimbara E."/>
        </authorList>
    </citation>
    <scope>NUCLEOTIDE SEQUENCE [LARGE SCALE GENOMIC DNA]</scope>
    <source>
        <strain evidence="2 5">NHP19-0020</strain>
    </source>
</reference>
<gene>
    <name evidence="2" type="ORF">NHP190020_10520</name>
    <name evidence="3" type="ORF">SNTW_04000</name>
</gene>
<proteinExistence type="predicted"/>
<dbReference type="Proteomes" id="UP000509742">
    <property type="component" value="Chromosome"/>
</dbReference>
<keyword evidence="5" id="KW-1185">Reference proteome</keyword>
<evidence type="ECO:0000313" key="5">
    <source>
        <dbReference type="Proteomes" id="UP000509742"/>
    </source>
</evidence>
<feature type="chain" id="PRO_5044644208" description="Lipoprotein" evidence="1">
    <location>
        <begin position="18"/>
        <end position="57"/>
    </location>
</feature>
<dbReference type="RefSeq" id="WP_155729039.1">
    <property type="nucleotide sequence ID" value="NZ_AP019774.1"/>
</dbReference>
<name>A0A6J4CX74_9HELI</name>
<dbReference type="AlphaFoldDB" id="A0A6J4CX74"/>
<keyword evidence="1" id="KW-0732">Signal</keyword>
<dbReference type="EMBL" id="AP023036">
    <property type="protein sequence ID" value="BCD46013.1"/>
    <property type="molecule type" value="Genomic_DNA"/>
</dbReference>